<name>A0ABS1DHE7_9PROT</name>
<keyword evidence="3" id="KW-1185">Reference proteome</keyword>
<dbReference type="SUPFAM" id="SSF46955">
    <property type="entry name" value="Putative DNA-binding domain"/>
    <property type="match status" value="1"/>
</dbReference>
<accession>A0ABS1DHE7</accession>
<dbReference type="InterPro" id="IPR041657">
    <property type="entry name" value="HTH_17"/>
</dbReference>
<dbReference type="NCBIfam" id="TIGR01764">
    <property type="entry name" value="excise"/>
    <property type="match status" value="1"/>
</dbReference>
<comment type="caution">
    <text evidence="2">The sequence shown here is derived from an EMBL/GenBank/DDBJ whole genome shotgun (WGS) entry which is preliminary data.</text>
</comment>
<evidence type="ECO:0000259" key="1">
    <source>
        <dbReference type="Pfam" id="PF12728"/>
    </source>
</evidence>
<feature type="domain" description="Helix-turn-helix" evidence="1">
    <location>
        <begin position="6"/>
        <end position="49"/>
    </location>
</feature>
<reference evidence="2 3" key="1">
    <citation type="journal article" date="2020" name="Microorganisms">
        <title>Osmotic Adaptation and Compatible Solute Biosynthesis of Phototrophic Bacteria as Revealed from Genome Analyses.</title>
        <authorList>
            <person name="Imhoff J.F."/>
            <person name="Rahn T."/>
            <person name="Kunzel S."/>
            <person name="Keller A."/>
            <person name="Neulinger S.C."/>
        </authorList>
    </citation>
    <scope>NUCLEOTIDE SEQUENCE [LARGE SCALE GENOMIC DNA]</scope>
    <source>
        <strain evidence="2 3">DSM 9895</strain>
    </source>
</reference>
<proteinExistence type="predicted"/>
<dbReference type="EMBL" id="NRRL01000051">
    <property type="protein sequence ID" value="MBK1669527.1"/>
    <property type="molecule type" value="Genomic_DNA"/>
</dbReference>
<dbReference type="RefSeq" id="WP_200341858.1">
    <property type="nucleotide sequence ID" value="NZ_NRRL01000051.1"/>
</dbReference>
<sequence length="59" mass="7040">MNEPEFLTTEEVAERLRHSSRHVRYLIQSERLKAVRCTEGGRWLIPYSSYKQYVAELLV</sequence>
<dbReference type="InterPro" id="IPR010093">
    <property type="entry name" value="SinI_DNA-bd"/>
</dbReference>
<dbReference type="Proteomes" id="UP001296873">
    <property type="component" value="Unassembled WGS sequence"/>
</dbReference>
<evidence type="ECO:0000313" key="3">
    <source>
        <dbReference type="Proteomes" id="UP001296873"/>
    </source>
</evidence>
<protein>
    <recommendedName>
        <fullName evidence="1">Helix-turn-helix domain-containing protein</fullName>
    </recommendedName>
</protein>
<gene>
    <name evidence="2" type="ORF">CKO28_15920</name>
</gene>
<organism evidence="2 3">
    <name type="scientific">Rhodovibrio sodomensis</name>
    <dbReference type="NCBI Taxonomy" id="1088"/>
    <lineage>
        <taxon>Bacteria</taxon>
        <taxon>Pseudomonadati</taxon>
        <taxon>Pseudomonadota</taxon>
        <taxon>Alphaproteobacteria</taxon>
        <taxon>Rhodospirillales</taxon>
        <taxon>Rhodovibrionaceae</taxon>
        <taxon>Rhodovibrio</taxon>
    </lineage>
</organism>
<dbReference type="InterPro" id="IPR009061">
    <property type="entry name" value="DNA-bd_dom_put_sf"/>
</dbReference>
<evidence type="ECO:0000313" key="2">
    <source>
        <dbReference type="EMBL" id="MBK1669527.1"/>
    </source>
</evidence>
<dbReference type="Pfam" id="PF12728">
    <property type="entry name" value="HTH_17"/>
    <property type="match status" value="1"/>
</dbReference>